<sequence>MSVPPLPIDPGPAQPRSFGQWLRDLVGAPPAYVPPPPPPLPAPPLVAVTQQIEPDEPILVPAERDAFDFYIHPVYIWSGVGLPVQQLRQYAHQFEGWARRTVRDEAIGISRQHAPHQGRALEWALNERFDSQNWPRSYRIDGLVLKFRPRVRVVLDQRIREYLRPYWQERIRMECDHELGLLRTRLVAELTREWCEVLRRLGQEPTAAHASRLTDERFAKVFREFVEEQRQVVPDIVDLLRYAVGKHDDLGLGPSEYTQAWDVALRTYQKQHGLTIGAQPDR</sequence>
<proteinExistence type="predicted"/>
<gene>
    <name evidence="1" type="ORF">FHR38_005493</name>
</gene>
<keyword evidence="2" id="KW-1185">Reference proteome</keyword>
<dbReference type="RefSeq" id="WP_312882431.1">
    <property type="nucleotide sequence ID" value="NZ_JACHJW010000001.1"/>
</dbReference>
<reference evidence="1 2" key="1">
    <citation type="submission" date="2020-08" db="EMBL/GenBank/DDBJ databases">
        <title>Sequencing the genomes of 1000 actinobacteria strains.</title>
        <authorList>
            <person name="Klenk H.-P."/>
        </authorList>
    </citation>
    <scope>NUCLEOTIDE SEQUENCE [LARGE SCALE GENOMIC DNA]</scope>
    <source>
        <strain evidence="1 2">DSM 45886</strain>
    </source>
</reference>
<organism evidence="1 2">
    <name type="scientific">Micromonospora polyrhachis</name>
    <dbReference type="NCBI Taxonomy" id="1282883"/>
    <lineage>
        <taxon>Bacteria</taxon>
        <taxon>Bacillati</taxon>
        <taxon>Actinomycetota</taxon>
        <taxon>Actinomycetes</taxon>
        <taxon>Micromonosporales</taxon>
        <taxon>Micromonosporaceae</taxon>
        <taxon>Micromonospora</taxon>
    </lineage>
</organism>
<name>A0A7W7WS52_9ACTN</name>
<dbReference type="AlphaFoldDB" id="A0A7W7WS52"/>
<comment type="caution">
    <text evidence="1">The sequence shown here is derived from an EMBL/GenBank/DDBJ whole genome shotgun (WGS) entry which is preliminary data.</text>
</comment>
<evidence type="ECO:0000313" key="1">
    <source>
        <dbReference type="EMBL" id="MBB4961760.1"/>
    </source>
</evidence>
<protein>
    <submittedName>
        <fullName evidence="1">Uncharacterized protein</fullName>
    </submittedName>
</protein>
<evidence type="ECO:0000313" key="2">
    <source>
        <dbReference type="Proteomes" id="UP000578819"/>
    </source>
</evidence>
<accession>A0A7W7WS52</accession>
<dbReference type="Proteomes" id="UP000578819">
    <property type="component" value="Unassembled WGS sequence"/>
</dbReference>
<dbReference type="EMBL" id="JACHJW010000001">
    <property type="protein sequence ID" value="MBB4961760.1"/>
    <property type="molecule type" value="Genomic_DNA"/>
</dbReference>